<evidence type="ECO:0000313" key="3">
    <source>
        <dbReference type="Proteomes" id="UP000646523"/>
    </source>
</evidence>
<evidence type="ECO:0000256" key="1">
    <source>
        <dbReference type="SAM" id="Phobius"/>
    </source>
</evidence>
<feature type="transmembrane region" description="Helical" evidence="1">
    <location>
        <begin position="137"/>
        <end position="156"/>
    </location>
</feature>
<reference evidence="2" key="2">
    <citation type="submission" date="2020-09" db="EMBL/GenBank/DDBJ databases">
        <authorList>
            <person name="Sun Q."/>
            <person name="Zhou Y."/>
        </authorList>
    </citation>
    <scope>NUCLEOTIDE SEQUENCE</scope>
    <source>
        <strain evidence="2">CGMCC 4.7368</strain>
    </source>
</reference>
<keyword evidence="3" id="KW-1185">Reference proteome</keyword>
<dbReference type="Proteomes" id="UP000646523">
    <property type="component" value="Unassembled WGS sequence"/>
</dbReference>
<dbReference type="EMBL" id="BMNH01000001">
    <property type="protein sequence ID" value="GGO60517.1"/>
    <property type="molecule type" value="Genomic_DNA"/>
</dbReference>
<sequence length="157" mass="16468">MGMLSIFAAVLAALALLLNGVMAGIFYAFSNSVMPGLNAVDPAQAPTVMRSINRKILNPGFLPVFTLSPLASAGAGLLLLLDGQTAAATWFFAAGVVYALGAFLPTAALNVPMNNALDADRLDWAAYSPRWTRWNTVRAAASVAALLLIGAGLYVWR</sequence>
<dbReference type="InterPro" id="IPR013901">
    <property type="entry name" value="Anthrone_oxy"/>
</dbReference>
<keyword evidence="1" id="KW-1133">Transmembrane helix</keyword>
<keyword evidence="1" id="KW-0812">Transmembrane</keyword>
<feature type="transmembrane region" description="Helical" evidence="1">
    <location>
        <begin position="60"/>
        <end position="81"/>
    </location>
</feature>
<reference evidence="2" key="1">
    <citation type="journal article" date="2014" name="Int. J. Syst. Evol. Microbiol.">
        <title>Complete genome sequence of Corynebacterium casei LMG S-19264T (=DSM 44701T), isolated from a smear-ripened cheese.</title>
        <authorList>
            <consortium name="US DOE Joint Genome Institute (JGI-PGF)"/>
            <person name="Walter F."/>
            <person name="Albersmeier A."/>
            <person name="Kalinowski J."/>
            <person name="Ruckert C."/>
        </authorList>
    </citation>
    <scope>NUCLEOTIDE SEQUENCE</scope>
    <source>
        <strain evidence="2">CGMCC 4.7368</strain>
    </source>
</reference>
<keyword evidence="1" id="KW-0472">Membrane</keyword>
<gene>
    <name evidence="2" type="ORF">GCM10012289_00570</name>
</gene>
<protein>
    <submittedName>
        <fullName evidence="2">Membrane protein</fullName>
    </submittedName>
</protein>
<comment type="caution">
    <text evidence="2">The sequence shown here is derived from an EMBL/GenBank/DDBJ whole genome shotgun (WGS) entry which is preliminary data.</text>
</comment>
<feature type="transmembrane region" description="Helical" evidence="1">
    <location>
        <begin position="88"/>
        <end position="108"/>
    </location>
</feature>
<accession>A0A917YNY1</accession>
<dbReference type="Pfam" id="PF08592">
    <property type="entry name" value="Anthrone_oxy"/>
    <property type="match status" value="1"/>
</dbReference>
<proteinExistence type="predicted"/>
<evidence type="ECO:0000313" key="2">
    <source>
        <dbReference type="EMBL" id="GGO60517.1"/>
    </source>
</evidence>
<organism evidence="2 3">
    <name type="scientific">Nonomuraea cavernae</name>
    <dbReference type="NCBI Taxonomy" id="2045107"/>
    <lineage>
        <taxon>Bacteria</taxon>
        <taxon>Bacillati</taxon>
        <taxon>Actinomycetota</taxon>
        <taxon>Actinomycetes</taxon>
        <taxon>Streptosporangiales</taxon>
        <taxon>Streptosporangiaceae</taxon>
        <taxon>Nonomuraea</taxon>
    </lineage>
</organism>
<dbReference type="AlphaFoldDB" id="A0A917YNY1"/>
<name>A0A917YNY1_9ACTN</name>